<dbReference type="Proteomes" id="UP000226442">
    <property type="component" value="Unassembled WGS sequence"/>
</dbReference>
<dbReference type="Pfam" id="PF23856">
    <property type="entry name" value="DUF7219"/>
    <property type="match status" value="1"/>
</dbReference>
<organism evidence="1 2">
    <name type="scientific">Tychonema bourrellyi FEM_GT703</name>
    <dbReference type="NCBI Taxonomy" id="2040638"/>
    <lineage>
        <taxon>Bacteria</taxon>
        <taxon>Bacillati</taxon>
        <taxon>Cyanobacteriota</taxon>
        <taxon>Cyanophyceae</taxon>
        <taxon>Oscillatoriophycideae</taxon>
        <taxon>Oscillatoriales</taxon>
        <taxon>Microcoleaceae</taxon>
        <taxon>Tychonema</taxon>
    </lineage>
</organism>
<keyword evidence="2" id="KW-1185">Reference proteome</keyword>
<evidence type="ECO:0008006" key="3">
    <source>
        <dbReference type="Google" id="ProtNLM"/>
    </source>
</evidence>
<sequence length="86" mass="9869">MTEKEDFLHPRHRYYGDFTPENLAFNANLQEFAQKITYICSLETGGKISAEKAYKDIKALWKDLKSSKKNLGIGQKNLSNDEENSP</sequence>
<reference evidence="1" key="1">
    <citation type="submission" date="2017-10" db="EMBL/GenBank/DDBJ databases">
        <title>Draft genome sequence of the planktic cyanobacteria Tychonema bourrellyi isolated from alpine lentic freshwater.</title>
        <authorList>
            <person name="Tett A."/>
            <person name="Armanini F."/>
            <person name="Asnicar F."/>
            <person name="Boscaini A."/>
            <person name="Pasolli E."/>
            <person name="Zolfo M."/>
            <person name="Donati C."/>
            <person name="Salmaso N."/>
            <person name="Segata N."/>
        </authorList>
    </citation>
    <scope>NUCLEOTIDE SEQUENCE</scope>
    <source>
        <strain evidence="1">FEM_GT703</strain>
    </source>
</reference>
<dbReference type="RefSeq" id="WP_096828642.1">
    <property type="nucleotide sequence ID" value="NZ_NXIB02000160.1"/>
</dbReference>
<dbReference type="InterPro" id="IPR055643">
    <property type="entry name" value="DUF7219"/>
</dbReference>
<dbReference type="AlphaFoldDB" id="A0A2G4EX44"/>
<comment type="caution">
    <text evidence="1">The sequence shown here is derived from an EMBL/GenBank/DDBJ whole genome shotgun (WGS) entry which is preliminary data.</text>
</comment>
<name>A0A2G4EX44_9CYAN</name>
<protein>
    <recommendedName>
        <fullName evidence="3">Isopropylmalate/homocitrate/citramalate synthase</fullName>
    </recommendedName>
</protein>
<gene>
    <name evidence="1" type="ORF">CP500_019980</name>
</gene>
<evidence type="ECO:0000313" key="1">
    <source>
        <dbReference type="EMBL" id="PHX53717.1"/>
    </source>
</evidence>
<evidence type="ECO:0000313" key="2">
    <source>
        <dbReference type="Proteomes" id="UP000226442"/>
    </source>
</evidence>
<proteinExistence type="predicted"/>
<dbReference type="OrthoDB" id="426986at2"/>
<accession>A0A2G4EX44</accession>
<dbReference type="EMBL" id="NXIB02000160">
    <property type="protein sequence ID" value="PHX53717.1"/>
    <property type="molecule type" value="Genomic_DNA"/>
</dbReference>